<comment type="caution">
    <text evidence="2">The sequence shown here is derived from an EMBL/GenBank/DDBJ whole genome shotgun (WGS) entry which is preliminary data.</text>
</comment>
<dbReference type="OrthoDB" id="193703at2759"/>
<feature type="compositionally biased region" description="Polar residues" evidence="1">
    <location>
        <begin position="445"/>
        <end position="457"/>
    </location>
</feature>
<evidence type="ECO:0000256" key="1">
    <source>
        <dbReference type="SAM" id="MobiDB-lite"/>
    </source>
</evidence>
<feature type="region of interest" description="Disordered" evidence="1">
    <location>
        <begin position="445"/>
        <end position="475"/>
    </location>
</feature>
<feature type="compositionally biased region" description="Polar residues" evidence="1">
    <location>
        <begin position="110"/>
        <end position="120"/>
    </location>
</feature>
<evidence type="ECO:0000313" key="3">
    <source>
        <dbReference type="Proteomes" id="UP000812440"/>
    </source>
</evidence>
<dbReference type="GO" id="GO:0005739">
    <property type="term" value="C:mitochondrion"/>
    <property type="evidence" value="ECO:0007669"/>
    <property type="project" value="TreeGrafter"/>
</dbReference>
<feature type="compositionally biased region" description="Polar residues" evidence="1">
    <location>
        <begin position="383"/>
        <end position="404"/>
    </location>
</feature>
<accession>A0A8T2KJK5</accession>
<name>A0A8T2KJK5_9PIPI</name>
<feature type="region of interest" description="Disordered" evidence="1">
    <location>
        <begin position="379"/>
        <end position="404"/>
    </location>
</feature>
<reference evidence="2" key="1">
    <citation type="thesis" date="2020" institute="ProQuest LLC" country="789 East Eisenhower Parkway, Ann Arbor, MI, USA">
        <title>Comparative Genomics and Chromosome Evolution.</title>
        <authorList>
            <person name="Mudd A.B."/>
        </authorList>
    </citation>
    <scope>NUCLEOTIDE SEQUENCE</scope>
    <source>
        <strain evidence="2">Female2</strain>
        <tissue evidence="2">Blood</tissue>
    </source>
</reference>
<proteinExistence type="predicted"/>
<dbReference type="EMBL" id="JAACNH010000001">
    <property type="protein sequence ID" value="KAG8456144.1"/>
    <property type="molecule type" value="Genomic_DNA"/>
</dbReference>
<protein>
    <submittedName>
        <fullName evidence="2">Uncharacterized protein</fullName>
    </submittedName>
</protein>
<keyword evidence="3" id="KW-1185">Reference proteome</keyword>
<sequence>MIKDHKNHPDVCGKETDSKKPAIDDEAWFDIAKNDNILRDQIYSRMPVHLPSRFYGRSILTPSLQRFDTGAERNKDIEQVALRTNPVERGKIRPNVRDVEPYGGRREVQPRTSSFQSRSNPIGFISDPSANLGSGSEYDFKERVTRTWHRQKNASLMNNEPFKVDPPVAQTDKDVQLPCEFCENLFPEEDLILHQSGCNSLASVSCSDPKHTPTAFLKDEKKQVHDWTYQPSEHIRSESPTEFIQKSSSIFIPCEFCGEQMEEDVLLSHQFRCNPHAYASFCDRTTSSSVLEYEKTSVCDWTKEPSDQTIHPNSPPTTLCRSDNILIPCEFCGVQMEENVLFHHQDQCDFCPDPIHPSSDDPFYQENSVTGYAKNLIKESTERPQQSATTGPSQRDPFQQPRTSYLTGCYSLDENRKSNVKENSVQRDELYNNNLFHRDLRHLQYTASPGNGNTRNNSSKEKKLNTVSREADKEE</sequence>
<feature type="compositionally biased region" description="Basic and acidic residues" evidence="1">
    <location>
        <begin position="458"/>
        <end position="475"/>
    </location>
</feature>
<dbReference type="GO" id="GO:0045824">
    <property type="term" value="P:negative regulation of innate immune response"/>
    <property type="evidence" value="ECO:0007669"/>
    <property type="project" value="TreeGrafter"/>
</dbReference>
<dbReference type="InterPro" id="IPR051986">
    <property type="entry name" value="Innate_Immune_Apopt_Reg"/>
</dbReference>
<dbReference type="PANTHER" id="PTHR16295:SF19">
    <property type="entry name" value="TRAF-TYPE ZINC FINGER DOMAIN-CONTAINING PROTEIN 1"/>
    <property type="match status" value="1"/>
</dbReference>
<evidence type="ECO:0000313" key="2">
    <source>
        <dbReference type="EMBL" id="KAG8456144.1"/>
    </source>
</evidence>
<feature type="region of interest" description="Disordered" evidence="1">
    <location>
        <begin position="96"/>
        <end position="128"/>
    </location>
</feature>
<dbReference type="PANTHER" id="PTHR16295">
    <property type="entry name" value="TRAF-TYPE ZINC FINGER PROTEIN-RELATED"/>
    <property type="match status" value="1"/>
</dbReference>
<gene>
    <name evidence="2" type="ORF">GDO86_002080</name>
</gene>
<feature type="compositionally biased region" description="Basic and acidic residues" evidence="1">
    <location>
        <begin position="96"/>
        <end position="109"/>
    </location>
</feature>
<organism evidence="2 3">
    <name type="scientific">Hymenochirus boettgeri</name>
    <name type="common">Congo dwarf clawed frog</name>
    <dbReference type="NCBI Taxonomy" id="247094"/>
    <lineage>
        <taxon>Eukaryota</taxon>
        <taxon>Metazoa</taxon>
        <taxon>Chordata</taxon>
        <taxon>Craniata</taxon>
        <taxon>Vertebrata</taxon>
        <taxon>Euteleostomi</taxon>
        <taxon>Amphibia</taxon>
        <taxon>Batrachia</taxon>
        <taxon>Anura</taxon>
        <taxon>Pipoidea</taxon>
        <taxon>Pipidae</taxon>
        <taxon>Pipinae</taxon>
        <taxon>Hymenochirus</taxon>
    </lineage>
</organism>
<dbReference type="Proteomes" id="UP000812440">
    <property type="component" value="Chromosome 1"/>
</dbReference>
<dbReference type="AlphaFoldDB" id="A0A8T2KJK5"/>